<name>A0A7W8ELP8_9ACTN</name>
<dbReference type="PANTHER" id="PTHR43798">
    <property type="entry name" value="MONOACYLGLYCEROL LIPASE"/>
    <property type="match status" value="1"/>
</dbReference>
<feature type="domain" description="AB hydrolase-1" evidence="1">
    <location>
        <begin position="21"/>
        <end position="250"/>
    </location>
</feature>
<protein>
    <submittedName>
        <fullName evidence="2">Pimeloyl-ACP methyl ester carboxylesterase</fullName>
    </submittedName>
</protein>
<dbReference type="EMBL" id="JACHIN010000018">
    <property type="protein sequence ID" value="MBB5083618.1"/>
    <property type="molecule type" value="Genomic_DNA"/>
</dbReference>
<evidence type="ECO:0000313" key="2">
    <source>
        <dbReference type="EMBL" id="MBB5083618.1"/>
    </source>
</evidence>
<dbReference type="Proteomes" id="UP000568380">
    <property type="component" value="Unassembled WGS sequence"/>
</dbReference>
<organism evidence="2 3">
    <name type="scientific">Nonomuraea endophytica</name>
    <dbReference type="NCBI Taxonomy" id="714136"/>
    <lineage>
        <taxon>Bacteria</taxon>
        <taxon>Bacillati</taxon>
        <taxon>Actinomycetota</taxon>
        <taxon>Actinomycetes</taxon>
        <taxon>Streptosporangiales</taxon>
        <taxon>Streptosporangiaceae</taxon>
        <taxon>Nonomuraea</taxon>
    </lineage>
</organism>
<dbReference type="InterPro" id="IPR029058">
    <property type="entry name" value="AB_hydrolase_fold"/>
</dbReference>
<reference evidence="2 3" key="1">
    <citation type="submission" date="2020-08" db="EMBL/GenBank/DDBJ databases">
        <title>Genomic Encyclopedia of Type Strains, Phase IV (KMG-IV): sequencing the most valuable type-strain genomes for metagenomic binning, comparative biology and taxonomic classification.</title>
        <authorList>
            <person name="Goeker M."/>
        </authorList>
    </citation>
    <scope>NUCLEOTIDE SEQUENCE [LARGE SCALE GENOMIC DNA]</scope>
    <source>
        <strain evidence="2 3">DSM 45385</strain>
    </source>
</reference>
<dbReference type="Gene3D" id="3.40.50.1820">
    <property type="entry name" value="alpha/beta hydrolase"/>
    <property type="match status" value="1"/>
</dbReference>
<gene>
    <name evidence="2" type="ORF">HNR40_009123</name>
</gene>
<dbReference type="Pfam" id="PF12697">
    <property type="entry name" value="Abhydrolase_6"/>
    <property type="match status" value="1"/>
</dbReference>
<dbReference type="SUPFAM" id="SSF53474">
    <property type="entry name" value="alpha/beta-Hydrolases"/>
    <property type="match status" value="1"/>
</dbReference>
<dbReference type="GO" id="GO:0046464">
    <property type="term" value="P:acylglycerol catabolic process"/>
    <property type="evidence" value="ECO:0007669"/>
    <property type="project" value="TreeGrafter"/>
</dbReference>
<dbReference type="PANTHER" id="PTHR43798:SF5">
    <property type="entry name" value="MONOACYLGLYCEROL LIPASE ABHD6"/>
    <property type="match status" value="1"/>
</dbReference>
<dbReference type="InterPro" id="IPR050266">
    <property type="entry name" value="AB_hydrolase_sf"/>
</dbReference>
<sequence length="266" mass="28270">MRVHSRRISIDVTRTGSGPAILLVHGTGDDQACWRQVVPLLTDRYHVHAMDRRGRGGSGDAAGHTIAAEAGDIVAVLDRIGPATLVGHSFGAICALEAALREPASLERLVLYEPPVPVAGTADYSGVSARVGELCAQGRLEEALCLFLVEVTGLDPGLVKLLRRIPGFTERAAVADTIAREIDATHHYALDHARLAALTVPTLLLTGDRSTRELRDAAARIERLLPYASGEVLPGQSHRAMEGAPALLANAIDTFAGRSSHEAHSR</sequence>
<dbReference type="InterPro" id="IPR000073">
    <property type="entry name" value="AB_hydrolase_1"/>
</dbReference>
<proteinExistence type="predicted"/>
<dbReference type="GO" id="GO:0047372">
    <property type="term" value="F:monoacylglycerol lipase activity"/>
    <property type="evidence" value="ECO:0007669"/>
    <property type="project" value="TreeGrafter"/>
</dbReference>
<evidence type="ECO:0000313" key="3">
    <source>
        <dbReference type="Proteomes" id="UP000568380"/>
    </source>
</evidence>
<keyword evidence="3" id="KW-1185">Reference proteome</keyword>
<evidence type="ECO:0000259" key="1">
    <source>
        <dbReference type="Pfam" id="PF12697"/>
    </source>
</evidence>
<dbReference type="AlphaFoldDB" id="A0A7W8ELP8"/>
<dbReference type="GO" id="GO:0016020">
    <property type="term" value="C:membrane"/>
    <property type="evidence" value="ECO:0007669"/>
    <property type="project" value="TreeGrafter"/>
</dbReference>
<dbReference type="RefSeq" id="WP_184972893.1">
    <property type="nucleotide sequence ID" value="NZ_JACHIN010000018.1"/>
</dbReference>
<comment type="caution">
    <text evidence="2">The sequence shown here is derived from an EMBL/GenBank/DDBJ whole genome shotgun (WGS) entry which is preliminary data.</text>
</comment>
<accession>A0A7W8ELP8</accession>